<reference evidence="2" key="1">
    <citation type="journal article" date="2015" name="PLoS Genet.">
        <title>Genome Sequence and Transcriptome Analyses of Chrysochromulina tobin: Metabolic Tools for Enhanced Algal Fitness in the Prominent Order Prymnesiales (Haptophyceae).</title>
        <authorList>
            <person name="Hovde B.T."/>
            <person name="Deodato C.R."/>
            <person name="Hunsperger H.M."/>
            <person name="Ryken S.A."/>
            <person name="Yost W."/>
            <person name="Jha R.K."/>
            <person name="Patterson J."/>
            <person name="Monnat R.J. Jr."/>
            <person name="Barlow S.B."/>
            <person name="Starkenburg S.R."/>
            <person name="Cattolico R.A."/>
        </authorList>
    </citation>
    <scope>NUCLEOTIDE SEQUENCE</scope>
    <source>
        <strain evidence="2">CCMP291</strain>
    </source>
</reference>
<feature type="non-terminal residue" evidence="1">
    <location>
        <position position="97"/>
    </location>
</feature>
<proteinExistence type="predicted"/>
<dbReference type="AlphaFoldDB" id="A0A0M0K8J5"/>
<keyword evidence="2" id="KW-1185">Reference proteome</keyword>
<comment type="caution">
    <text evidence="1">The sequence shown here is derived from an EMBL/GenBank/DDBJ whole genome shotgun (WGS) entry which is preliminary data.</text>
</comment>
<organism evidence="1 2">
    <name type="scientific">Chrysochromulina tobinii</name>
    <dbReference type="NCBI Taxonomy" id="1460289"/>
    <lineage>
        <taxon>Eukaryota</taxon>
        <taxon>Haptista</taxon>
        <taxon>Haptophyta</taxon>
        <taxon>Prymnesiophyceae</taxon>
        <taxon>Prymnesiales</taxon>
        <taxon>Chrysochromulinaceae</taxon>
        <taxon>Chrysochromulina</taxon>
    </lineage>
</organism>
<gene>
    <name evidence="1" type="ORF">Ctob_015803</name>
</gene>
<protein>
    <submittedName>
        <fullName evidence="1">Uncharacterized protein</fullName>
    </submittedName>
</protein>
<name>A0A0M0K8J5_9EUKA</name>
<dbReference type="EMBL" id="JWZX01000959">
    <property type="protein sequence ID" value="KOO35176.1"/>
    <property type="molecule type" value="Genomic_DNA"/>
</dbReference>
<accession>A0A0M0K8J5</accession>
<dbReference type="Proteomes" id="UP000037460">
    <property type="component" value="Unassembled WGS sequence"/>
</dbReference>
<evidence type="ECO:0000313" key="1">
    <source>
        <dbReference type="EMBL" id="KOO35176.1"/>
    </source>
</evidence>
<sequence>MPPASPTPPRRAREHFARRCGTASELNQGRRRWRDCLDAPRPAILVPRAAPRHRRLPAWCVCVTHRGCLGASHRCLRPPPTRPSAWEASVGGVRGFR</sequence>
<evidence type="ECO:0000313" key="2">
    <source>
        <dbReference type="Proteomes" id="UP000037460"/>
    </source>
</evidence>